<dbReference type="OrthoDB" id="799938at2"/>
<evidence type="ECO:0000259" key="6">
    <source>
        <dbReference type="Pfam" id="PF08281"/>
    </source>
</evidence>
<dbReference type="AlphaFoldDB" id="A0A1C4E1R0"/>
<dbReference type="SUPFAM" id="SSF88946">
    <property type="entry name" value="Sigma2 domain of RNA polymerase sigma factors"/>
    <property type="match status" value="1"/>
</dbReference>
<feature type="domain" description="RNA polymerase sigma-70 region 2" evidence="5">
    <location>
        <begin position="29"/>
        <end position="93"/>
    </location>
</feature>
<sequence length="198" mass="23007">MQLHHSNNTDEKSLLLQIAAGDATAFKVLYRRYLPDAYSLAISFLHMPQAAEDLVQDLFIKLWLKREEMAGIERFRPYMMVSLRNMLINELDKMKNRLRHEQLGSHLLFPPATPYEETTASELQAKIQEALQALNPQQQLIYRLSREQGKDIASIAQELNVAPKTVSNTISIVLHHLRSYLHEYGYIFYLLFYMGIIL</sequence>
<proteinExistence type="inferred from homology"/>
<dbReference type="GO" id="GO:0016987">
    <property type="term" value="F:sigma factor activity"/>
    <property type="evidence" value="ECO:0007669"/>
    <property type="project" value="UniProtKB-KW"/>
</dbReference>
<protein>
    <submittedName>
        <fullName evidence="7">RNA polymerase sigma-70 factor, ECF subfamily</fullName>
    </submittedName>
</protein>
<evidence type="ECO:0000256" key="1">
    <source>
        <dbReference type="ARBA" id="ARBA00010641"/>
    </source>
</evidence>
<dbReference type="Gene3D" id="1.10.1740.10">
    <property type="match status" value="1"/>
</dbReference>
<dbReference type="InterPro" id="IPR013249">
    <property type="entry name" value="RNA_pol_sigma70_r4_t2"/>
</dbReference>
<dbReference type="SUPFAM" id="SSF88659">
    <property type="entry name" value="Sigma3 and sigma4 domains of RNA polymerase sigma factors"/>
    <property type="match status" value="1"/>
</dbReference>
<evidence type="ECO:0000256" key="4">
    <source>
        <dbReference type="ARBA" id="ARBA00023163"/>
    </source>
</evidence>
<keyword evidence="8" id="KW-1185">Reference proteome</keyword>
<feature type="domain" description="RNA polymerase sigma factor 70 region 4 type 2" evidence="6">
    <location>
        <begin position="126"/>
        <end position="171"/>
    </location>
</feature>
<dbReference type="Pfam" id="PF04542">
    <property type="entry name" value="Sigma70_r2"/>
    <property type="match status" value="1"/>
</dbReference>
<keyword evidence="3" id="KW-0731">Sigma factor</keyword>
<evidence type="ECO:0000256" key="2">
    <source>
        <dbReference type="ARBA" id="ARBA00023015"/>
    </source>
</evidence>
<dbReference type="Pfam" id="PF08281">
    <property type="entry name" value="Sigma70_r4_2"/>
    <property type="match status" value="1"/>
</dbReference>
<dbReference type="InterPro" id="IPR007627">
    <property type="entry name" value="RNA_pol_sigma70_r2"/>
</dbReference>
<dbReference type="InterPro" id="IPR039425">
    <property type="entry name" value="RNA_pol_sigma-70-like"/>
</dbReference>
<keyword evidence="2" id="KW-0805">Transcription regulation</keyword>
<dbReference type="NCBIfam" id="TIGR02937">
    <property type="entry name" value="sigma70-ECF"/>
    <property type="match status" value="1"/>
</dbReference>
<dbReference type="Proteomes" id="UP000242818">
    <property type="component" value="Unassembled WGS sequence"/>
</dbReference>
<accession>A0A1C4E1R0</accession>
<dbReference type="InterPro" id="IPR013325">
    <property type="entry name" value="RNA_pol_sigma_r2"/>
</dbReference>
<dbReference type="PANTHER" id="PTHR43133:SF46">
    <property type="entry name" value="RNA POLYMERASE SIGMA-70 FACTOR ECF SUBFAMILY"/>
    <property type="match status" value="1"/>
</dbReference>
<comment type="similarity">
    <text evidence="1">Belongs to the sigma-70 factor family. ECF subfamily.</text>
</comment>
<evidence type="ECO:0000313" key="7">
    <source>
        <dbReference type="EMBL" id="SCC37509.1"/>
    </source>
</evidence>
<dbReference type="GO" id="GO:0006352">
    <property type="term" value="P:DNA-templated transcription initiation"/>
    <property type="evidence" value="ECO:0007669"/>
    <property type="project" value="InterPro"/>
</dbReference>
<evidence type="ECO:0000313" key="8">
    <source>
        <dbReference type="Proteomes" id="UP000242818"/>
    </source>
</evidence>
<dbReference type="InterPro" id="IPR013324">
    <property type="entry name" value="RNA_pol_sigma_r3/r4-like"/>
</dbReference>
<organism evidence="7 8">
    <name type="scientific">Chitinophaga costaii</name>
    <dbReference type="NCBI Taxonomy" id="1335309"/>
    <lineage>
        <taxon>Bacteria</taxon>
        <taxon>Pseudomonadati</taxon>
        <taxon>Bacteroidota</taxon>
        <taxon>Chitinophagia</taxon>
        <taxon>Chitinophagales</taxon>
        <taxon>Chitinophagaceae</taxon>
        <taxon>Chitinophaga</taxon>
    </lineage>
</organism>
<reference evidence="7 8" key="1">
    <citation type="submission" date="2016-08" db="EMBL/GenBank/DDBJ databases">
        <authorList>
            <person name="Seilhamer J.J."/>
        </authorList>
    </citation>
    <scope>NUCLEOTIDE SEQUENCE [LARGE SCALE GENOMIC DNA]</scope>
    <source>
        <strain evidence="7 8">A37T2</strain>
    </source>
</reference>
<dbReference type="PANTHER" id="PTHR43133">
    <property type="entry name" value="RNA POLYMERASE ECF-TYPE SIGMA FACTO"/>
    <property type="match status" value="1"/>
</dbReference>
<dbReference type="RefSeq" id="WP_089712213.1">
    <property type="nucleotide sequence ID" value="NZ_FMAR01000007.1"/>
</dbReference>
<dbReference type="STRING" id="1335309.GA0116948_10732"/>
<gene>
    <name evidence="7" type="ORF">GA0116948_10732</name>
</gene>
<dbReference type="GO" id="GO:0003677">
    <property type="term" value="F:DNA binding"/>
    <property type="evidence" value="ECO:0007669"/>
    <property type="project" value="InterPro"/>
</dbReference>
<keyword evidence="4" id="KW-0804">Transcription</keyword>
<name>A0A1C4E1R0_9BACT</name>
<dbReference type="EMBL" id="FMAR01000007">
    <property type="protein sequence ID" value="SCC37509.1"/>
    <property type="molecule type" value="Genomic_DNA"/>
</dbReference>
<dbReference type="Gene3D" id="1.10.10.10">
    <property type="entry name" value="Winged helix-like DNA-binding domain superfamily/Winged helix DNA-binding domain"/>
    <property type="match status" value="1"/>
</dbReference>
<dbReference type="InterPro" id="IPR014284">
    <property type="entry name" value="RNA_pol_sigma-70_dom"/>
</dbReference>
<dbReference type="InterPro" id="IPR036388">
    <property type="entry name" value="WH-like_DNA-bd_sf"/>
</dbReference>
<evidence type="ECO:0000259" key="5">
    <source>
        <dbReference type="Pfam" id="PF04542"/>
    </source>
</evidence>
<evidence type="ECO:0000256" key="3">
    <source>
        <dbReference type="ARBA" id="ARBA00023082"/>
    </source>
</evidence>